<dbReference type="WBParaSite" id="nRc.2.0.1.t30109-RA">
    <property type="protein sequence ID" value="nRc.2.0.1.t30109-RA"/>
    <property type="gene ID" value="nRc.2.0.1.g30109"/>
</dbReference>
<organism evidence="1 2">
    <name type="scientific">Romanomermis culicivorax</name>
    <name type="common">Nematode worm</name>
    <dbReference type="NCBI Taxonomy" id="13658"/>
    <lineage>
        <taxon>Eukaryota</taxon>
        <taxon>Metazoa</taxon>
        <taxon>Ecdysozoa</taxon>
        <taxon>Nematoda</taxon>
        <taxon>Enoplea</taxon>
        <taxon>Dorylaimia</taxon>
        <taxon>Mermithida</taxon>
        <taxon>Mermithoidea</taxon>
        <taxon>Mermithidae</taxon>
        <taxon>Romanomermis</taxon>
    </lineage>
</organism>
<evidence type="ECO:0000313" key="2">
    <source>
        <dbReference type="WBParaSite" id="nRc.2.0.1.t30109-RA"/>
    </source>
</evidence>
<keyword evidence="1" id="KW-1185">Reference proteome</keyword>
<dbReference type="Proteomes" id="UP000887565">
    <property type="component" value="Unplaced"/>
</dbReference>
<dbReference type="AlphaFoldDB" id="A0A915JVQ2"/>
<accession>A0A915JVQ2</accession>
<name>A0A915JVQ2_ROMCU</name>
<sequence>MQIGSSGLGAHWKCAKRGILFDITNAKENVCCLLASESKYILGREALEPQDDKISPVKPEFDLHMLKLVKGFLSCNCEFWRA</sequence>
<evidence type="ECO:0000313" key="1">
    <source>
        <dbReference type="Proteomes" id="UP000887565"/>
    </source>
</evidence>
<protein>
    <submittedName>
        <fullName evidence="2">Uncharacterized protein</fullName>
    </submittedName>
</protein>
<reference evidence="2" key="1">
    <citation type="submission" date="2022-11" db="UniProtKB">
        <authorList>
            <consortium name="WormBaseParasite"/>
        </authorList>
    </citation>
    <scope>IDENTIFICATION</scope>
</reference>
<proteinExistence type="predicted"/>